<protein>
    <submittedName>
        <fullName evidence="2">Uncharacterized protein</fullName>
    </submittedName>
</protein>
<dbReference type="AlphaFoldDB" id="A0A9W7JBJ2"/>
<dbReference type="OrthoDB" id="1745318at2759"/>
<sequence>MGTQNPGRPSFPIRPSSTPFAYAPPTVPPFSYLGPVVGSEASNFRPTPPVTPPTMMPFSSARPNPPTHFCDPSILSPPITYVPPSRGPYCYRGAP</sequence>
<comment type="caution">
    <text evidence="2">The sequence shown here is derived from an EMBL/GenBank/DDBJ whole genome shotgun (WGS) entry which is preliminary data.</text>
</comment>
<proteinExistence type="predicted"/>
<reference evidence="2" key="1">
    <citation type="submission" date="2023-05" db="EMBL/GenBank/DDBJ databases">
        <title>Genome and transcriptome analyses reveal genes involved in the formation of fine ridges on petal epidermal cells in Hibiscus trionum.</title>
        <authorList>
            <person name="Koshimizu S."/>
            <person name="Masuda S."/>
            <person name="Ishii T."/>
            <person name="Shirasu K."/>
            <person name="Hoshino A."/>
            <person name="Arita M."/>
        </authorList>
    </citation>
    <scope>NUCLEOTIDE SEQUENCE</scope>
    <source>
        <strain evidence="2">Hamamatsu line</strain>
    </source>
</reference>
<gene>
    <name evidence="2" type="ORF">HRI_004709100</name>
</gene>
<evidence type="ECO:0000313" key="2">
    <source>
        <dbReference type="EMBL" id="GMJ10399.1"/>
    </source>
</evidence>
<feature type="region of interest" description="Disordered" evidence="1">
    <location>
        <begin position="44"/>
        <end position="63"/>
    </location>
</feature>
<dbReference type="Proteomes" id="UP001165190">
    <property type="component" value="Unassembled WGS sequence"/>
</dbReference>
<evidence type="ECO:0000313" key="3">
    <source>
        <dbReference type="Proteomes" id="UP001165190"/>
    </source>
</evidence>
<evidence type="ECO:0000256" key="1">
    <source>
        <dbReference type="SAM" id="MobiDB-lite"/>
    </source>
</evidence>
<organism evidence="2 3">
    <name type="scientific">Hibiscus trionum</name>
    <name type="common">Flower of an hour</name>
    <dbReference type="NCBI Taxonomy" id="183268"/>
    <lineage>
        <taxon>Eukaryota</taxon>
        <taxon>Viridiplantae</taxon>
        <taxon>Streptophyta</taxon>
        <taxon>Embryophyta</taxon>
        <taxon>Tracheophyta</taxon>
        <taxon>Spermatophyta</taxon>
        <taxon>Magnoliopsida</taxon>
        <taxon>eudicotyledons</taxon>
        <taxon>Gunneridae</taxon>
        <taxon>Pentapetalae</taxon>
        <taxon>rosids</taxon>
        <taxon>malvids</taxon>
        <taxon>Malvales</taxon>
        <taxon>Malvaceae</taxon>
        <taxon>Malvoideae</taxon>
        <taxon>Hibiscus</taxon>
    </lineage>
</organism>
<feature type="compositionally biased region" description="Pro residues" evidence="1">
    <location>
        <begin position="46"/>
        <end position="55"/>
    </location>
</feature>
<dbReference type="EMBL" id="BSYR01000056">
    <property type="protein sequence ID" value="GMJ10399.1"/>
    <property type="molecule type" value="Genomic_DNA"/>
</dbReference>
<name>A0A9W7JBJ2_HIBTR</name>
<accession>A0A9W7JBJ2</accession>
<keyword evidence="3" id="KW-1185">Reference proteome</keyword>